<organism evidence="2 3">
    <name type="scientific">Mycena alexandri</name>
    <dbReference type="NCBI Taxonomy" id="1745969"/>
    <lineage>
        <taxon>Eukaryota</taxon>
        <taxon>Fungi</taxon>
        <taxon>Dikarya</taxon>
        <taxon>Basidiomycota</taxon>
        <taxon>Agaricomycotina</taxon>
        <taxon>Agaricomycetes</taxon>
        <taxon>Agaricomycetidae</taxon>
        <taxon>Agaricales</taxon>
        <taxon>Marasmiineae</taxon>
        <taxon>Mycenaceae</taxon>
        <taxon>Mycena</taxon>
    </lineage>
</organism>
<proteinExistence type="predicted"/>
<dbReference type="SUPFAM" id="SSF53098">
    <property type="entry name" value="Ribonuclease H-like"/>
    <property type="match status" value="1"/>
</dbReference>
<comment type="caution">
    <text evidence="2">The sequence shown here is derived from an EMBL/GenBank/DDBJ whole genome shotgun (WGS) entry which is preliminary data.</text>
</comment>
<dbReference type="InterPro" id="IPR008906">
    <property type="entry name" value="HATC_C_dom"/>
</dbReference>
<accession>A0AAD6T8S4</accession>
<evidence type="ECO:0000313" key="3">
    <source>
        <dbReference type="Proteomes" id="UP001218188"/>
    </source>
</evidence>
<gene>
    <name evidence="2" type="ORF">C8F04DRAFT_930327</name>
</gene>
<dbReference type="EMBL" id="JARJCM010000027">
    <property type="protein sequence ID" value="KAJ7039417.1"/>
    <property type="molecule type" value="Genomic_DNA"/>
</dbReference>
<dbReference type="GO" id="GO:0046983">
    <property type="term" value="F:protein dimerization activity"/>
    <property type="evidence" value="ECO:0007669"/>
    <property type="project" value="InterPro"/>
</dbReference>
<evidence type="ECO:0000259" key="1">
    <source>
        <dbReference type="Pfam" id="PF05699"/>
    </source>
</evidence>
<reference evidence="2" key="1">
    <citation type="submission" date="2023-03" db="EMBL/GenBank/DDBJ databases">
        <title>Massive genome expansion in bonnet fungi (Mycena s.s.) driven by repeated elements and novel gene families across ecological guilds.</title>
        <authorList>
            <consortium name="Lawrence Berkeley National Laboratory"/>
            <person name="Harder C.B."/>
            <person name="Miyauchi S."/>
            <person name="Viragh M."/>
            <person name="Kuo A."/>
            <person name="Thoen E."/>
            <person name="Andreopoulos B."/>
            <person name="Lu D."/>
            <person name="Skrede I."/>
            <person name="Drula E."/>
            <person name="Henrissat B."/>
            <person name="Morin E."/>
            <person name="Kohler A."/>
            <person name="Barry K."/>
            <person name="LaButti K."/>
            <person name="Morin E."/>
            <person name="Salamov A."/>
            <person name="Lipzen A."/>
            <person name="Mereny Z."/>
            <person name="Hegedus B."/>
            <person name="Baldrian P."/>
            <person name="Stursova M."/>
            <person name="Weitz H."/>
            <person name="Taylor A."/>
            <person name="Grigoriev I.V."/>
            <person name="Nagy L.G."/>
            <person name="Martin F."/>
            <person name="Kauserud H."/>
        </authorList>
    </citation>
    <scope>NUCLEOTIDE SEQUENCE</scope>
    <source>
        <strain evidence="2">CBHHK200</strain>
    </source>
</reference>
<protein>
    <recommendedName>
        <fullName evidence="1">HAT C-terminal dimerisation domain-containing protein</fullName>
    </recommendedName>
</protein>
<dbReference type="AlphaFoldDB" id="A0AAD6T8S4"/>
<keyword evidence="3" id="KW-1185">Reference proteome</keyword>
<dbReference type="Pfam" id="PF05699">
    <property type="entry name" value="Dimer_Tnp_hAT"/>
    <property type="match status" value="1"/>
</dbReference>
<evidence type="ECO:0000313" key="2">
    <source>
        <dbReference type="EMBL" id="KAJ7039417.1"/>
    </source>
</evidence>
<dbReference type="Proteomes" id="UP001218188">
    <property type="component" value="Unassembled WGS sequence"/>
</dbReference>
<feature type="non-terminal residue" evidence="2">
    <location>
        <position position="1"/>
    </location>
</feature>
<sequence>YKTALDVLPVQASAVPCERVFSSSKETDTLRRSSLSPVTMEILQLLKFKFRNDRLTFTEGLLCTEEELSVIDVAPEVLDELLSGGKIVELMALIDSSW</sequence>
<dbReference type="InterPro" id="IPR012337">
    <property type="entry name" value="RNaseH-like_sf"/>
</dbReference>
<feature type="domain" description="HAT C-terminal dimerisation" evidence="1">
    <location>
        <begin position="1"/>
        <end position="47"/>
    </location>
</feature>
<feature type="non-terminal residue" evidence="2">
    <location>
        <position position="98"/>
    </location>
</feature>
<name>A0AAD6T8S4_9AGAR</name>